<comment type="caution">
    <text evidence="4">The sequence shown here is derived from an EMBL/GenBank/DDBJ whole genome shotgun (WGS) entry which is preliminary data.</text>
</comment>
<organism evidence="4 5">
    <name type="scientific">Halteria grandinella</name>
    <dbReference type="NCBI Taxonomy" id="5974"/>
    <lineage>
        <taxon>Eukaryota</taxon>
        <taxon>Sar</taxon>
        <taxon>Alveolata</taxon>
        <taxon>Ciliophora</taxon>
        <taxon>Intramacronucleata</taxon>
        <taxon>Spirotrichea</taxon>
        <taxon>Stichotrichia</taxon>
        <taxon>Sporadotrichida</taxon>
        <taxon>Halteriidae</taxon>
        <taxon>Halteria</taxon>
    </lineage>
</organism>
<reference evidence="4" key="1">
    <citation type="submission" date="2019-06" db="EMBL/GenBank/DDBJ databases">
        <authorList>
            <person name="Zheng W."/>
        </authorList>
    </citation>
    <scope>NUCLEOTIDE SEQUENCE</scope>
    <source>
        <strain evidence="4">QDHG01</strain>
    </source>
</reference>
<keyword evidence="1" id="KW-0863">Zinc-finger</keyword>
<protein>
    <recommendedName>
        <fullName evidence="3">SWIM-type domain-containing protein</fullName>
    </recommendedName>
</protein>
<dbReference type="InterPro" id="IPR007527">
    <property type="entry name" value="Znf_SWIM"/>
</dbReference>
<feature type="compositionally biased region" description="Basic residues" evidence="2">
    <location>
        <begin position="490"/>
        <end position="499"/>
    </location>
</feature>
<keyword evidence="1" id="KW-0479">Metal-binding</keyword>
<sequence>MAFIQTAEMLELYKRNHPAGVFLILIDSKENPNKYNMHQLLITGIDLDIGNILTYGIGFMSLKTKYQLNWILTKFNSLIQAMTNIKLKTVVCDLDKTIIKCALSVFTQAQMIVSHGSILCTFQSICAVNGVKHEIYAQAQDCLQDALLSDSKTLTREYLSILKHLLTPYPKCLTYLDQCLLAFKKLWKPFLFREQFTGGQHCYFRYSTIKKYFEEHMEDMQKDNIDRGGPKPESKGIKEILMQVGDLEKINESFYFKYKENEVMHLTQQALYFSIKKAFTPFAVLYMLKQMQISDQKKKEVLLIEKKPFIHYVIKHPLTVNNNDITVKYTLTASNSGDSAGLRRLSCSCAFSHNYRMPCWHQLLLLSRLQIKHVTAFEHLKHWRELVGVKNKERKNEGKDTIEAYGVKKERRLKSFIEAISKRNNERVKKLAKEKGITLGKRKAGDERDHGEEDQYTKLCEEARKRAVKERNLGKAREAKEKRKKEIKDSKKKKHKHKK</sequence>
<evidence type="ECO:0000256" key="2">
    <source>
        <dbReference type="SAM" id="MobiDB-lite"/>
    </source>
</evidence>
<gene>
    <name evidence="4" type="ORF">FGO68_gene12297</name>
</gene>
<evidence type="ECO:0000259" key="3">
    <source>
        <dbReference type="PROSITE" id="PS50966"/>
    </source>
</evidence>
<dbReference type="GO" id="GO:0008270">
    <property type="term" value="F:zinc ion binding"/>
    <property type="evidence" value="ECO:0007669"/>
    <property type="project" value="UniProtKB-KW"/>
</dbReference>
<feature type="compositionally biased region" description="Basic and acidic residues" evidence="2">
    <location>
        <begin position="467"/>
        <end position="489"/>
    </location>
</feature>
<keyword evidence="1" id="KW-0862">Zinc</keyword>
<dbReference type="PROSITE" id="PS50966">
    <property type="entry name" value="ZF_SWIM"/>
    <property type="match status" value="1"/>
</dbReference>
<feature type="domain" description="SWIM-type" evidence="3">
    <location>
        <begin position="329"/>
        <end position="370"/>
    </location>
</feature>
<evidence type="ECO:0000256" key="1">
    <source>
        <dbReference type="PROSITE-ProRule" id="PRU00325"/>
    </source>
</evidence>
<name>A0A8J8NV35_HALGN</name>
<accession>A0A8J8NV35</accession>
<feature type="region of interest" description="Disordered" evidence="2">
    <location>
        <begin position="467"/>
        <end position="499"/>
    </location>
</feature>
<dbReference type="EMBL" id="RRYP01005426">
    <property type="protein sequence ID" value="TNV82043.1"/>
    <property type="molecule type" value="Genomic_DNA"/>
</dbReference>
<dbReference type="Proteomes" id="UP000785679">
    <property type="component" value="Unassembled WGS sequence"/>
</dbReference>
<proteinExistence type="predicted"/>
<evidence type="ECO:0000313" key="5">
    <source>
        <dbReference type="Proteomes" id="UP000785679"/>
    </source>
</evidence>
<evidence type="ECO:0000313" key="4">
    <source>
        <dbReference type="EMBL" id="TNV82043.1"/>
    </source>
</evidence>
<dbReference type="AlphaFoldDB" id="A0A8J8NV35"/>
<keyword evidence="5" id="KW-1185">Reference proteome</keyword>